<accession>A0A0F9UDE9</accession>
<protein>
    <recommendedName>
        <fullName evidence="1">Glycosyltransferase 2-like domain-containing protein</fullName>
    </recommendedName>
</protein>
<evidence type="ECO:0000313" key="2">
    <source>
        <dbReference type="EMBL" id="KKN89694.1"/>
    </source>
</evidence>
<sequence>MRYAVGIPTCGREELLWTTLRAFVNQDHPPERIFVVDNNDDHYAEYSEYCVADPGKPVYCNTKMWKPPEDLQDKVTIVGNDYFVFGDSAGGQTALRHMTEAKFDVGIRWDDDLVPEPDCIGKLVKLVMYTNTPVAGGMYPSNNPDYPNPDIKLPHSTGMSFRDEGGGIHSGDGHRKHLQFFRWEGRNRLLPANYLYSSFAYDIKTANLVGGFCIEYSRHSFRADTDFAMRMNKVKPPLMIDTSAVAIHHWGEGGTRTIKDEEKTEMMNHDLELFARRMRSMGINPDY</sequence>
<proteinExistence type="predicted"/>
<organism evidence="2">
    <name type="scientific">marine sediment metagenome</name>
    <dbReference type="NCBI Taxonomy" id="412755"/>
    <lineage>
        <taxon>unclassified sequences</taxon>
        <taxon>metagenomes</taxon>
        <taxon>ecological metagenomes</taxon>
    </lineage>
</organism>
<dbReference type="Gene3D" id="3.90.550.10">
    <property type="entry name" value="Spore Coat Polysaccharide Biosynthesis Protein SpsA, Chain A"/>
    <property type="match status" value="1"/>
</dbReference>
<name>A0A0F9UDE9_9ZZZZ</name>
<evidence type="ECO:0000259" key="1">
    <source>
        <dbReference type="Pfam" id="PF00535"/>
    </source>
</evidence>
<reference evidence="2" key="1">
    <citation type="journal article" date="2015" name="Nature">
        <title>Complex archaea that bridge the gap between prokaryotes and eukaryotes.</title>
        <authorList>
            <person name="Spang A."/>
            <person name="Saw J.H."/>
            <person name="Jorgensen S.L."/>
            <person name="Zaremba-Niedzwiedzka K."/>
            <person name="Martijn J."/>
            <person name="Lind A.E."/>
            <person name="van Eijk R."/>
            <person name="Schleper C."/>
            <person name="Guy L."/>
            <person name="Ettema T.J."/>
        </authorList>
    </citation>
    <scope>NUCLEOTIDE SEQUENCE</scope>
</reference>
<gene>
    <name evidence="2" type="ORF">LCGC14_0235400</name>
</gene>
<dbReference type="AlphaFoldDB" id="A0A0F9UDE9"/>
<dbReference type="SUPFAM" id="SSF53448">
    <property type="entry name" value="Nucleotide-diphospho-sugar transferases"/>
    <property type="match status" value="1"/>
</dbReference>
<feature type="domain" description="Glycosyltransferase 2-like" evidence="1">
    <location>
        <begin position="5"/>
        <end position="143"/>
    </location>
</feature>
<dbReference type="InterPro" id="IPR001173">
    <property type="entry name" value="Glyco_trans_2-like"/>
</dbReference>
<dbReference type="EMBL" id="LAZR01000116">
    <property type="protein sequence ID" value="KKN89694.1"/>
    <property type="molecule type" value="Genomic_DNA"/>
</dbReference>
<dbReference type="InterPro" id="IPR029044">
    <property type="entry name" value="Nucleotide-diphossugar_trans"/>
</dbReference>
<comment type="caution">
    <text evidence="2">The sequence shown here is derived from an EMBL/GenBank/DDBJ whole genome shotgun (WGS) entry which is preliminary data.</text>
</comment>
<dbReference type="Pfam" id="PF00535">
    <property type="entry name" value="Glycos_transf_2"/>
    <property type="match status" value="1"/>
</dbReference>